<keyword evidence="1" id="KW-0547">Nucleotide-binding</keyword>
<feature type="non-terminal residue" evidence="1">
    <location>
        <position position="1"/>
    </location>
</feature>
<keyword evidence="1" id="KW-0067">ATP-binding</keyword>
<gene>
    <name evidence="1" type="ORF">FC695_01960</name>
</gene>
<dbReference type="EMBL" id="SZOH01000101">
    <property type="protein sequence ID" value="TKJ08065.1"/>
    <property type="molecule type" value="Genomic_DNA"/>
</dbReference>
<evidence type="ECO:0000313" key="2">
    <source>
        <dbReference type="Proteomes" id="UP000308444"/>
    </source>
</evidence>
<proteinExistence type="predicted"/>
<name>A0A9X9AJR6_BACCE</name>
<reference evidence="1 2" key="1">
    <citation type="journal article" date="2019" name="Environ. Microbiol.">
        <title>An active ?-lactamase is a part of an orchestrated cell wall stress resistance network of Bacillus subtilis and related rhizosphere species.</title>
        <authorList>
            <person name="Bucher T."/>
            <person name="Keren-Paz A."/>
            <person name="Hausser J."/>
            <person name="Olender T."/>
            <person name="Cytryn E."/>
            <person name="Kolodkin-Gal I."/>
        </authorList>
    </citation>
    <scope>NUCLEOTIDE SEQUENCE [LARGE SCALE GENOMIC DNA]</scope>
    <source>
        <strain evidence="1 2">I32</strain>
    </source>
</reference>
<dbReference type="AlphaFoldDB" id="A0A9X9AJR6"/>
<accession>A0A9X9AJR6</accession>
<protein>
    <submittedName>
        <fullName evidence="1">ABC transporter ATP-binding protein</fullName>
    </submittedName>
</protein>
<comment type="caution">
    <text evidence="1">The sequence shown here is derived from an EMBL/GenBank/DDBJ whole genome shotgun (WGS) entry which is preliminary data.</text>
</comment>
<dbReference type="Proteomes" id="UP000308444">
    <property type="component" value="Unassembled WGS sequence"/>
</dbReference>
<organism evidence="1 2">
    <name type="scientific">Bacillus cereus</name>
    <dbReference type="NCBI Taxonomy" id="1396"/>
    <lineage>
        <taxon>Bacteria</taxon>
        <taxon>Bacillati</taxon>
        <taxon>Bacillota</taxon>
        <taxon>Bacilli</taxon>
        <taxon>Bacillales</taxon>
        <taxon>Bacillaceae</taxon>
        <taxon>Bacillus</taxon>
        <taxon>Bacillus cereus group</taxon>
    </lineage>
</organism>
<dbReference type="GO" id="GO:0005524">
    <property type="term" value="F:ATP binding"/>
    <property type="evidence" value="ECO:0007669"/>
    <property type="project" value="UniProtKB-KW"/>
</dbReference>
<evidence type="ECO:0000313" key="1">
    <source>
        <dbReference type="EMBL" id="TKJ08065.1"/>
    </source>
</evidence>
<sequence length="34" mass="3866">STDVDLANFSDGKIILKRDERLNKLILESDNCET</sequence>